<name>A0ABX0CPH5_9NOCA</name>
<dbReference type="PANTHER" id="PTHR30055">
    <property type="entry name" value="HTH-TYPE TRANSCRIPTIONAL REGULATOR RUTR"/>
    <property type="match status" value="1"/>
</dbReference>
<evidence type="ECO:0000256" key="1">
    <source>
        <dbReference type="ARBA" id="ARBA00023125"/>
    </source>
</evidence>
<proteinExistence type="predicted"/>
<feature type="domain" description="HTH tetR-type" evidence="3">
    <location>
        <begin position="4"/>
        <end position="64"/>
    </location>
</feature>
<dbReference type="InterPro" id="IPR041583">
    <property type="entry name" value="TetR_C_31"/>
</dbReference>
<organism evidence="4 5">
    <name type="scientific">Nocardia cyriacigeorgica</name>
    <dbReference type="NCBI Taxonomy" id="135487"/>
    <lineage>
        <taxon>Bacteria</taxon>
        <taxon>Bacillati</taxon>
        <taxon>Actinomycetota</taxon>
        <taxon>Actinomycetes</taxon>
        <taxon>Mycobacteriales</taxon>
        <taxon>Nocardiaceae</taxon>
        <taxon>Nocardia</taxon>
    </lineage>
</organism>
<dbReference type="Pfam" id="PF00440">
    <property type="entry name" value="TetR_N"/>
    <property type="match status" value="1"/>
</dbReference>
<dbReference type="Proteomes" id="UP000470876">
    <property type="component" value="Unassembled WGS sequence"/>
</dbReference>
<dbReference type="InterPro" id="IPR009057">
    <property type="entry name" value="Homeodomain-like_sf"/>
</dbReference>
<dbReference type="InterPro" id="IPR050109">
    <property type="entry name" value="HTH-type_TetR-like_transc_reg"/>
</dbReference>
<dbReference type="PANTHER" id="PTHR30055:SF231">
    <property type="entry name" value="TRANSCRIPTIONAL REGULATORY PROTEIN (PROBABLY DEOR-FAMILY)-RELATED"/>
    <property type="match status" value="1"/>
</dbReference>
<dbReference type="EMBL" id="JAAGUX010000026">
    <property type="protein sequence ID" value="NEW57127.1"/>
    <property type="molecule type" value="Genomic_DNA"/>
</dbReference>
<dbReference type="RefSeq" id="WP_163838285.1">
    <property type="nucleotide sequence ID" value="NZ_JAAGUX010000026.1"/>
</dbReference>
<evidence type="ECO:0000313" key="5">
    <source>
        <dbReference type="Proteomes" id="UP000470876"/>
    </source>
</evidence>
<evidence type="ECO:0000256" key="2">
    <source>
        <dbReference type="PROSITE-ProRule" id="PRU00335"/>
    </source>
</evidence>
<feature type="DNA-binding region" description="H-T-H motif" evidence="2">
    <location>
        <begin position="27"/>
        <end position="46"/>
    </location>
</feature>
<evidence type="ECO:0000259" key="3">
    <source>
        <dbReference type="PROSITE" id="PS50977"/>
    </source>
</evidence>
<dbReference type="Pfam" id="PF17940">
    <property type="entry name" value="TetR_C_31"/>
    <property type="match status" value="1"/>
</dbReference>
<reference evidence="4 5" key="1">
    <citation type="submission" date="2020-01" db="EMBL/GenBank/DDBJ databases">
        <title>Genetics and antimicrobial susceptibilities of Nocardia species isolated from the soil; a comparison with species isolated from humans.</title>
        <authorList>
            <person name="Carrasco G."/>
            <person name="Monzon S."/>
            <person name="Sansegundo M."/>
            <person name="Garcia E."/>
            <person name="Garrido N."/>
            <person name="Medina M.J."/>
            <person name="Villalon P."/>
            <person name="Ramirez-Arocha A.C."/>
            <person name="Jimenez P."/>
            <person name="Cuesta I."/>
            <person name="Valdezate S."/>
        </authorList>
    </citation>
    <scope>NUCLEOTIDE SEQUENCE [LARGE SCALE GENOMIC DNA]</scope>
    <source>
        <strain evidence="4 5">CNM20110649</strain>
    </source>
</reference>
<protein>
    <submittedName>
        <fullName evidence="4">TetR family transcriptional regulator</fullName>
    </submittedName>
</protein>
<comment type="caution">
    <text evidence="4">The sequence shown here is derived from an EMBL/GenBank/DDBJ whole genome shotgun (WGS) entry which is preliminary data.</text>
</comment>
<dbReference type="PROSITE" id="PS50977">
    <property type="entry name" value="HTH_TETR_2"/>
    <property type="match status" value="1"/>
</dbReference>
<keyword evidence="5" id="KW-1185">Reference proteome</keyword>
<dbReference type="SUPFAM" id="SSF46689">
    <property type="entry name" value="Homeodomain-like"/>
    <property type="match status" value="1"/>
</dbReference>
<evidence type="ECO:0000313" key="4">
    <source>
        <dbReference type="EMBL" id="NEW57127.1"/>
    </source>
</evidence>
<dbReference type="InterPro" id="IPR001647">
    <property type="entry name" value="HTH_TetR"/>
</dbReference>
<accession>A0ABX0CPH5</accession>
<gene>
    <name evidence="4" type="ORF">GV794_15900</name>
</gene>
<dbReference type="Gene3D" id="1.10.357.10">
    <property type="entry name" value="Tetracycline Repressor, domain 2"/>
    <property type="match status" value="1"/>
</dbReference>
<keyword evidence="1 2" id="KW-0238">DNA-binding</keyword>
<sequence length="204" mass="22135">MSSTDRRMLIVDAAIELVAAQGIRALTHRAIDTAMALAPGSTSYYFRTKRALLEAMVTHITEVTRADFATTFTELPPTDRPREVVLNDIAEGVGTWLDRMLAHRRAHLVVRYALTIELSADPELHSRLVGSLFSQPRARELFEHLDTEDPDTTAADFIAVIEGATFDRLAGARAALPAGTPASTAQLTGLLAAYLRGALPGRSP</sequence>